<accession>A0A1A8WHE5</accession>
<protein>
    <submittedName>
        <fullName evidence="2">Uncharacterized protein</fullName>
    </submittedName>
</protein>
<organism evidence="2 3">
    <name type="scientific">Plasmodium ovale curtisi</name>
    <dbReference type="NCBI Taxonomy" id="864141"/>
    <lineage>
        <taxon>Eukaryota</taxon>
        <taxon>Sar</taxon>
        <taxon>Alveolata</taxon>
        <taxon>Apicomplexa</taxon>
        <taxon>Aconoidasida</taxon>
        <taxon>Haemosporida</taxon>
        <taxon>Plasmodiidae</taxon>
        <taxon>Plasmodium</taxon>
        <taxon>Plasmodium (Plasmodium)</taxon>
    </lineage>
</organism>
<dbReference type="EMBL" id="FLQU01000345">
    <property type="protein sequence ID" value="SBS84217.1"/>
    <property type="molecule type" value="Genomic_DNA"/>
</dbReference>
<dbReference type="EMBL" id="FLQV01000427">
    <property type="protein sequence ID" value="SBS92374.1"/>
    <property type="molecule type" value="Genomic_DNA"/>
</dbReference>
<evidence type="ECO:0000313" key="1">
    <source>
        <dbReference type="EMBL" id="SBS84217.1"/>
    </source>
</evidence>
<reference evidence="2" key="2">
    <citation type="submission" date="2016-05" db="EMBL/GenBank/DDBJ databases">
        <authorList>
            <person name="Lavstsen T."/>
            <person name="Jespersen J.S."/>
        </authorList>
    </citation>
    <scope>NUCLEOTIDE SEQUENCE [LARGE SCALE GENOMIC DNA]</scope>
</reference>
<dbReference type="Proteomes" id="UP000078560">
    <property type="component" value="Unassembled WGS sequence"/>
</dbReference>
<proteinExistence type="predicted"/>
<dbReference type="AlphaFoldDB" id="A0A1A8WHE5"/>
<evidence type="ECO:0000313" key="3">
    <source>
        <dbReference type="Proteomes" id="UP000078546"/>
    </source>
</evidence>
<evidence type="ECO:0000313" key="4">
    <source>
        <dbReference type="Proteomes" id="UP000078560"/>
    </source>
</evidence>
<dbReference type="Proteomes" id="UP000078546">
    <property type="component" value="Unassembled WGS sequence"/>
</dbReference>
<name>A0A1A8WHE5_PLAOA</name>
<sequence length="103" mass="12020">MSETEKYKNIDNCILKNAGKKKKIRQNSLRHKRFVSTSFAIKDYHFSPSITKCNRIKRRNAKEYEAKINGDFPIGSFSFAASATAERRKIGRTEIRLYEKLTE</sequence>
<reference evidence="3 4" key="1">
    <citation type="submission" date="2016-05" db="EMBL/GenBank/DDBJ databases">
        <authorList>
            <person name="Naeem Raeece"/>
        </authorList>
    </citation>
    <scope>NUCLEOTIDE SEQUENCE [LARGE SCALE GENOMIC DNA]</scope>
</reference>
<gene>
    <name evidence="2" type="ORF">POVCU1_022770</name>
    <name evidence="1" type="ORF">POVCU2_0025010</name>
</gene>
<evidence type="ECO:0000313" key="2">
    <source>
        <dbReference type="EMBL" id="SBS92374.1"/>
    </source>
</evidence>